<feature type="region of interest" description="Disordered" evidence="1">
    <location>
        <begin position="1"/>
        <end position="103"/>
    </location>
</feature>
<dbReference type="GeneID" id="63788294"/>
<keyword evidence="3" id="KW-1185">Reference proteome</keyword>
<comment type="caution">
    <text evidence="2">The sequence shown here is derived from an EMBL/GenBank/DDBJ whole genome shotgun (WGS) entry which is preliminary data.</text>
</comment>
<feature type="region of interest" description="Disordered" evidence="1">
    <location>
        <begin position="145"/>
        <end position="183"/>
    </location>
</feature>
<evidence type="ECO:0000313" key="2">
    <source>
        <dbReference type="EMBL" id="ORY73463.1"/>
    </source>
</evidence>
<feature type="compositionally biased region" description="Low complexity" evidence="1">
    <location>
        <begin position="87"/>
        <end position="102"/>
    </location>
</feature>
<evidence type="ECO:0000256" key="1">
    <source>
        <dbReference type="SAM" id="MobiDB-lite"/>
    </source>
</evidence>
<dbReference type="RefSeq" id="XP_040721822.1">
    <property type="nucleotide sequence ID" value="XM_040871695.1"/>
</dbReference>
<protein>
    <submittedName>
        <fullName evidence="2">Uncharacterized protein</fullName>
    </submittedName>
</protein>
<gene>
    <name evidence="2" type="ORF">BCR37DRAFT_395967</name>
</gene>
<proteinExistence type="predicted"/>
<feature type="compositionally biased region" description="Polar residues" evidence="1">
    <location>
        <begin position="60"/>
        <end position="74"/>
    </location>
</feature>
<evidence type="ECO:0000313" key="3">
    <source>
        <dbReference type="Proteomes" id="UP000193685"/>
    </source>
</evidence>
<dbReference type="Proteomes" id="UP000193685">
    <property type="component" value="Unassembled WGS sequence"/>
</dbReference>
<reference evidence="2 3" key="1">
    <citation type="submission" date="2016-07" db="EMBL/GenBank/DDBJ databases">
        <title>Pervasive Adenine N6-methylation of Active Genes in Fungi.</title>
        <authorList>
            <consortium name="DOE Joint Genome Institute"/>
            <person name="Mondo S.J."/>
            <person name="Dannebaum R.O."/>
            <person name="Kuo R.C."/>
            <person name="Labutti K."/>
            <person name="Haridas S."/>
            <person name="Kuo A."/>
            <person name="Salamov A."/>
            <person name="Ahrendt S.R."/>
            <person name="Lipzen A."/>
            <person name="Sullivan W."/>
            <person name="Andreopoulos W.B."/>
            <person name="Clum A."/>
            <person name="Lindquist E."/>
            <person name="Daum C."/>
            <person name="Ramamoorthy G.K."/>
            <person name="Gryganskyi A."/>
            <person name="Culley D."/>
            <person name="Magnuson J.K."/>
            <person name="James T.Y."/>
            <person name="O'Malley M.A."/>
            <person name="Stajich J.E."/>
            <person name="Spatafora J.W."/>
            <person name="Visel A."/>
            <person name="Grigoriev I.V."/>
        </authorList>
    </citation>
    <scope>NUCLEOTIDE SEQUENCE [LARGE SCALE GENOMIC DNA]</scope>
    <source>
        <strain evidence="2 3">12-1054</strain>
    </source>
</reference>
<name>A0A1Y2EPF3_PROLT</name>
<dbReference type="AlphaFoldDB" id="A0A1Y2EPF3"/>
<sequence>MFTRKSKDPWYAIDDPPSDTDERGRMRYRSITGKRPRRTSNQGRSLPQPSVDTTMHMDQPRTSPFVSVRTTSLSPVMGRRKPGQSASPAMSRASSTLSSQRSEYSEEEMLASGRVQRGGAALDQGACAPQGEGAGLLTASNEEGRAGRAGMAMSDGQEVGTTNAHMVDEGRKRSRAVSDVSGVTVKPTSGLLEKLKSKLSMRRWT</sequence>
<feature type="compositionally biased region" description="Polar residues" evidence="1">
    <location>
        <begin position="39"/>
        <end position="53"/>
    </location>
</feature>
<organism evidence="2 3">
    <name type="scientific">Protomyces lactucae-debilis</name>
    <dbReference type="NCBI Taxonomy" id="2754530"/>
    <lineage>
        <taxon>Eukaryota</taxon>
        <taxon>Fungi</taxon>
        <taxon>Dikarya</taxon>
        <taxon>Ascomycota</taxon>
        <taxon>Taphrinomycotina</taxon>
        <taxon>Taphrinomycetes</taxon>
        <taxon>Taphrinales</taxon>
        <taxon>Protomycetaceae</taxon>
        <taxon>Protomyces</taxon>
    </lineage>
</organism>
<dbReference type="EMBL" id="MCFI01000034">
    <property type="protein sequence ID" value="ORY73463.1"/>
    <property type="molecule type" value="Genomic_DNA"/>
</dbReference>
<feature type="compositionally biased region" description="Basic residues" evidence="1">
    <location>
        <begin position="26"/>
        <end position="38"/>
    </location>
</feature>
<accession>A0A1Y2EPF3</accession>